<dbReference type="PANTHER" id="PTHR23090">
    <property type="entry name" value="NH 3 /GLUTAMINE-DEPENDENT NAD + SYNTHETASE"/>
    <property type="match status" value="1"/>
</dbReference>
<comment type="caution">
    <text evidence="12">The sequence shown here is derived from an EMBL/GenBank/DDBJ whole genome shotgun (WGS) entry which is preliminary data.</text>
</comment>
<dbReference type="UniPathway" id="UPA00253">
    <property type="reaction ID" value="UER00333"/>
</dbReference>
<keyword evidence="2 8" id="KW-0436">Ligase</keyword>
<evidence type="ECO:0000313" key="13">
    <source>
        <dbReference type="Proteomes" id="UP000298246"/>
    </source>
</evidence>
<dbReference type="CDD" id="cd00553">
    <property type="entry name" value="NAD_synthase"/>
    <property type="match status" value="1"/>
</dbReference>
<keyword evidence="4 8" id="KW-0547">Nucleotide-binding</keyword>
<sequence>MSLQQEIIARLGVKPEIDVEEEIRKRVDFLKEYVRSAGAKGLLIAISGGIDSAVATGLCKQATDELSAETGREYKTVGVFQPYGEQADIADSYAVAKAFALNYQVETNVQEAVDEIALEVEYGLKSIGVHQHVSRGGKGNIKARTRMVMQYALAFELGLIVVGTDHASEAITGFFTKYGDGAVDITPLSTLNKRQVRALAAKLGVPQSILDKAPTAGLWDGQTDEAELGITYDDNSAYLEGKKIDPVAQDKLEKQYLKTEHKRAPIPGI</sequence>
<keyword evidence="7 8" id="KW-0520">NAD</keyword>
<feature type="binding site" evidence="8">
    <location>
        <position position="51"/>
    </location>
    <ligand>
        <name>Mg(2+)</name>
        <dbReference type="ChEBI" id="CHEBI:18420"/>
    </ligand>
</feature>
<feature type="binding site" evidence="8">
    <location>
        <position position="215"/>
    </location>
    <ligand>
        <name>ATP</name>
        <dbReference type="ChEBI" id="CHEBI:30616"/>
    </ligand>
</feature>
<dbReference type="InterPro" id="IPR022310">
    <property type="entry name" value="NAD/GMP_synthase"/>
</dbReference>
<dbReference type="RefSeq" id="WP_134752635.1">
    <property type="nucleotide sequence ID" value="NZ_MYFO02000003.1"/>
</dbReference>
<comment type="similarity">
    <text evidence="1 8 9">Belongs to the NAD synthetase family.</text>
</comment>
<comment type="function">
    <text evidence="8">Catalyzes the ATP-dependent amidation of deamido-NAD to form NAD. Uses ammonia as a nitrogen source.</text>
</comment>
<keyword evidence="5 8" id="KW-0067">ATP-binding</keyword>
<evidence type="ECO:0000256" key="1">
    <source>
        <dbReference type="ARBA" id="ARBA00005859"/>
    </source>
</evidence>
<protein>
    <recommendedName>
        <fullName evidence="8 10">NH(3)-dependent NAD(+) synthetase</fullName>
        <ecNumber evidence="8 10">6.3.1.5</ecNumber>
    </recommendedName>
</protein>
<dbReference type="InterPro" id="IPR014729">
    <property type="entry name" value="Rossmann-like_a/b/a_fold"/>
</dbReference>
<evidence type="ECO:0000259" key="11">
    <source>
        <dbReference type="Pfam" id="PF02540"/>
    </source>
</evidence>
<dbReference type="Proteomes" id="UP000298246">
    <property type="component" value="Unassembled WGS sequence"/>
</dbReference>
<dbReference type="GO" id="GO:0008795">
    <property type="term" value="F:NAD+ synthase activity"/>
    <property type="evidence" value="ECO:0007669"/>
    <property type="project" value="UniProtKB-UniRule"/>
</dbReference>
<dbReference type="EMBL" id="MYFO01000011">
    <property type="protein sequence ID" value="TFE88046.1"/>
    <property type="molecule type" value="Genomic_DNA"/>
</dbReference>
<keyword evidence="13" id="KW-1185">Reference proteome</keyword>
<evidence type="ECO:0000256" key="3">
    <source>
        <dbReference type="ARBA" id="ARBA00022723"/>
    </source>
</evidence>
<dbReference type="Pfam" id="PF02540">
    <property type="entry name" value="NAD_synthase"/>
    <property type="match status" value="1"/>
</dbReference>
<gene>
    <name evidence="8" type="primary">nadE</name>
    <name evidence="12" type="ORF">B5M42_10865</name>
</gene>
<dbReference type="GO" id="GO:0009435">
    <property type="term" value="P:NAD+ biosynthetic process"/>
    <property type="evidence" value="ECO:0007669"/>
    <property type="project" value="UniProtKB-UniRule"/>
</dbReference>
<evidence type="ECO:0000256" key="8">
    <source>
        <dbReference type="HAMAP-Rule" id="MF_00193"/>
    </source>
</evidence>
<feature type="binding site" evidence="8">
    <location>
        <position position="164"/>
    </location>
    <ligand>
        <name>ATP</name>
        <dbReference type="ChEBI" id="CHEBI:30616"/>
    </ligand>
</feature>
<dbReference type="EC" id="6.3.1.5" evidence="8 10"/>
<reference evidence="12 13" key="1">
    <citation type="submission" date="2017-03" db="EMBL/GenBank/DDBJ databases">
        <title>Isolation of Levoglucosan Utilizing Bacteria.</title>
        <authorList>
            <person name="Arya A.S."/>
        </authorList>
    </citation>
    <scope>NUCLEOTIDE SEQUENCE [LARGE SCALE GENOMIC DNA]</scope>
    <source>
        <strain evidence="12 13">MEC069</strain>
    </source>
</reference>
<dbReference type="NCBIfam" id="NF001979">
    <property type="entry name" value="PRK00768.1"/>
    <property type="match status" value="1"/>
</dbReference>
<dbReference type="Gene3D" id="3.40.50.620">
    <property type="entry name" value="HUPs"/>
    <property type="match status" value="1"/>
</dbReference>
<keyword evidence="6 8" id="KW-0460">Magnesium</keyword>
<feature type="domain" description="NAD/GMP synthase" evidence="11">
    <location>
        <begin position="23"/>
        <end position="264"/>
    </location>
</feature>
<dbReference type="PANTHER" id="PTHR23090:SF7">
    <property type="entry name" value="NH(3)-DEPENDENT NAD(+) SYNTHETASE"/>
    <property type="match status" value="1"/>
</dbReference>
<evidence type="ECO:0000256" key="10">
    <source>
        <dbReference type="RuleBase" id="RU003812"/>
    </source>
</evidence>
<feature type="binding site" description="in other chain" evidence="8">
    <location>
        <begin position="261"/>
        <end position="262"/>
    </location>
    <ligand>
        <name>deamido-NAD(+)</name>
        <dbReference type="ChEBI" id="CHEBI:58437"/>
        <note>ligand shared between two neighboring subunits</note>
    </ligand>
</feature>
<dbReference type="SUPFAM" id="SSF52402">
    <property type="entry name" value="Adenine nucleotide alpha hydrolases-like"/>
    <property type="match status" value="1"/>
</dbReference>
<dbReference type="OrthoDB" id="9803818at2"/>
<name>A0A4Y8Q2K0_9BACL</name>
<dbReference type="HAMAP" id="MF_00193">
    <property type="entry name" value="NadE_ammonia_dep"/>
    <property type="match status" value="1"/>
</dbReference>
<evidence type="ECO:0000256" key="6">
    <source>
        <dbReference type="ARBA" id="ARBA00022842"/>
    </source>
</evidence>
<evidence type="ECO:0000256" key="5">
    <source>
        <dbReference type="ARBA" id="ARBA00022840"/>
    </source>
</evidence>
<proteinExistence type="inferred from homology"/>
<evidence type="ECO:0000256" key="7">
    <source>
        <dbReference type="ARBA" id="ARBA00023027"/>
    </source>
</evidence>
<feature type="binding site" evidence="8">
    <location>
        <position position="184"/>
    </location>
    <ligand>
        <name>deamido-NAD(+)</name>
        <dbReference type="ChEBI" id="CHEBI:58437"/>
        <note>ligand shared between two neighboring subunits</note>
    </ligand>
</feature>
<dbReference type="InterPro" id="IPR003694">
    <property type="entry name" value="NAD_synthase"/>
</dbReference>
<evidence type="ECO:0000313" key="12">
    <source>
        <dbReference type="EMBL" id="TFE88046.1"/>
    </source>
</evidence>
<accession>A0A4Y8Q2K0</accession>
<evidence type="ECO:0000256" key="2">
    <source>
        <dbReference type="ARBA" id="ARBA00022598"/>
    </source>
</evidence>
<dbReference type="AlphaFoldDB" id="A0A4Y8Q2K0"/>
<feature type="binding site" evidence="8">
    <location>
        <position position="193"/>
    </location>
    <ligand>
        <name>ATP</name>
        <dbReference type="ChEBI" id="CHEBI:30616"/>
    </ligand>
</feature>
<comment type="pathway">
    <text evidence="8">Cofactor biosynthesis; NAD(+) biosynthesis; NAD(+) from deamido-NAD(+) (ammonia route): step 1/1.</text>
</comment>
<evidence type="ECO:0000256" key="9">
    <source>
        <dbReference type="RuleBase" id="RU003811"/>
    </source>
</evidence>
<feature type="binding site" evidence="8">
    <location>
        <position position="169"/>
    </location>
    <ligand>
        <name>Mg(2+)</name>
        <dbReference type="ChEBI" id="CHEBI:18420"/>
    </ligand>
</feature>
<dbReference type="NCBIfam" id="TIGR00552">
    <property type="entry name" value="nadE"/>
    <property type="match status" value="1"/>
</dbReference>
<dbReference type="GO" id="GO:0005737">
    <property type="term" value="C:cytoplasm"/>
    <property type="evidence" value="ECO:0007669"/>
    <property type="project" value="InterPro"/>
</dbReference>
<dbReference type="GO" id="GO:0004359">
    <property type="term" value="F:glutaminase activity"/>
    <property type="evidence" value="ECO:0007669"/>
    <property type="project" value="InterPro"/>
</dbReference>
<evidence type="ECO:0000256" key="4">
    <source>
        <dbReference type="ARBA" id="ARBA00022741"/>
    </source>
</evidence>
<dbReference type="GO" id="GO:0005524">
    <property type="term" value="F:ATP binding"/>
    <property type="evidence" value="ECO:0007669"/>
    <property type="project" value="UniProtKB-UniRule"/>
</dbReference>
<dbReference type="GO" id="GO:0046872">
    <property type="term" value="F:metal ion binding"/>
    <property type="evidence" value="ECO:0007669"/>
    <property type="project" value="UniProtKB-KW"/>
</dbReference>
<feature type="binding site" evidence="8">
    <location>
        <begin position="45"/>
        <end position="52"/>
    </location>
    <ligand>
        <name>ATP</name>
        <dbReference type="ChEBI" id="CHEBI:30616"/>
    </ligand>
</feature>
<dbReference type="GO" id="GO:0003952">
    <property type="term" value="F:NAD+ synthase (glutamine-hydrolyzing) activity"/>
    <property type="evidence" value="ECO:0007669"/>
    <property type="project" value="InterPro"/>
</dbReference>
<comment type="catalytic activity">
    <reaction evidence="8 10">
        <text>deamido-NAD(+) + NH4(+) + ATP = AMP + diphosphate + NAD(+) + H(+)</text>
        <dbReference type="Rhea" id="RHEA:21188"/>
        <dbReference type="ChEBI" id="CHEBI:15378"/>
        <dbReference type="ChEBI" id="CHEBI:28938"/>
        <dbReference type="ChEBI" id="CHEBI:30616"/>
        <dbReference type="ChEBI" id="CHEBI:33019"/>
        <dbReference type="ChEBI" id="CHEBI:57540"/>
        <dbReference type="ChEBI" id="CHEBI:58437"/>
        <dbReference type="ChEBI" id="CHEBI:456215"/>
        <dbReference type="EC" id="6.3.1.5"/>
    </reaction>
</comment>
<feature type="binding site" description="in other chain" evidence="8">
    <location>
        <position position="177"/>
    </location>
    <ligand>
        <name>deamido-NAD(+)</name>
        <dbReference type="ChEBI" id="CHEBI:58437"/>
        <note>ligand shared between two neighboring subunits</note>
    </ligand>
</feature>
<comment type="subunit">
    <text evidence="8">Homodimer.</text>
</comment>
<keyword evidence="3 8" id="KW-0479">Metal-binding</keyword>
<dbReference type="InterPro" id="IPR022926">
    <property type="entry name" value="NH(3)-dep_NAD(+)_synth"/>
</dbReference>
<feature type="binding site" description="in other chain" evidence="8">
    <location>
        <position position="144"/>
    </location>
    <ligand>
        <name>deamido-NAD(+)</name>
        <dbReference type="ChEBI" id="CHEBI:58437"/>
        <note>ligand shared between two neighboring subunits</note>
    </ligand>
</feature>
<organism evidence="12 13">
    <name type="scientific">Paenibacillus athensensis</name>
    <dbReference type="NCBI Taxonomy" id="1967502"/>
    <lineage>
        <taxon>Bacteria</taxon>
        <taxon>Bacillati</taxon>
        <taxon>Bacillota</taxon>
        <taxon>Bacilli</taxon>
        <taxon>Bacillales</taxon>
        <taxon>Paenibacillaceae</taxon>
        <taxon>Paenibacillus</taxon>
    </lineage>
</organism>